<evidence type="ECO:0000313" key="2">
    <source>
        <dbReference type="Proteomes" id="UP001150925"/>
    </source>
</evidence>
<dbReference type="Proteomes" id="UP001150925">
    <property type="component" value="Unassembled WGS sequence"/>
</dbReference>
<name>A0A9W8AXE3_9FUNG</name>
<evidence type="ECO:0000313" key="1">
    <source>
        <dbReference type="EMBL" id="KAJ1970033.1"/>
    </source>
</evidence>
<organism evidence="1 2">
    <name type="scientific">Dispira parvispora</name>
    <dbReference type="NCBI Taxonomy" id="1520584"/>
    <lineage>
        <taxon>Eukaryota</taxon>
        <taxon>Fungi</taxon>
        <taxon>Fungi incertae sedis</taxon>
        <taxon>Zoopagomycota</taxon>
        <taxon>Kickxellomycotina</taxon>
        <taxon>Dimargaritomycetes</taxon>
        <taxon>Dimargaritales</taxon>
        <taxon>Dimargaritaceae</taxon>
        <taxon>Dispira</taxon>
    </lineage>
</organism>
<sequence>MNFPPFTGIDDFNQTVLKMNLPGEPLTHDMIGIDLKSYRAMLEYTHFQYAALSGDATPHITVIASEYQ</sequence>
<accession>A0A9W8AXE3</accession>
<comment type="caution">
    <text evidence="1">The sequence shown here is derived from an EMBL/GenBank/DDBJ whole genome shotgun (WGS) entry which is preliminary data.</text>
</comment>
<feature type="non-terminal residue" evidence="1">
    <location>
        <position position="68"/>
    </location>
</feature>
<dbReference type="AlphaFoldDB" id="A0A9W8AXE3"/>
<dbReference type="EMBL" id="JANBPY010000008">
    <property type="protein sequence ID" value="KAJ1970033.1"/>
    <property type="molecule type" value="Genomic_DNA"/>
</dbReference>
<gene>
    <name evidence="1" type="ORF">IWQ62_000238</name>
</gene>
<protein>
    <submittedName>
        <fullName evidence="1">Uncharacterized protein</fullName>
    </submittedName>
</protein>
<reference evidence="1" key="1">
    <citation type="submission" date="2022-07" db="EMBL/GenBank/DDBJ databases">
        <title>Phylogenomic reconstructions and comparative analyses of Kickxellomycotina fungi.</title>
        <authorList>
            <person name="Reynolds N.K."/>
            <person name="Stajich J.E."/>
            <person name="Barry K."/>
            <person name="Grigoriev I.V."/>
            <person name="Crous P."/>
            <person name="Smith M.E."/>
        </authorList>
    </citation>
    <scope>NUCLEOTIDE SEQUENCE</scope>
    <source>
        <strain evidence="1">RSA 1196</strain>
    </source>
</reference>
<keyword evidence="2" id="KW-1185">Reference proteome</keyword>
<proteinExistence type="predicted"/>